<comment type="caution">
    <text evidence="9">Lacks conserved residue(s) required for the propagation of feature annotation.</text>
</comment>
<gene>
    <name evidence="9" type="primary">pfkA</name>
    <name evidence="11" type="ORF">D0907_17815</name>
</gene>
<feature type="binding site" description="in other chain" evidence="9">
    <location>
        <begin position="139"/>
        <end position="141"/>
    </location>
    <ligand>
        <name>substrate</name>
        <note>ligand shared between dimeric partners</note>
    </ligand>
</feature>
<comment type="pathway">
    <text evidence="2 9">Carbohydrate degradation; glycolysis; D-glyceraldehyde 3-phosphate and glycerone phosphate from D-glucose: step 3/4.</text>
</comment>
<dbReference type="GeneID" id="99507341"/>
<dbReference type="GO" id="GO:0003872">
    <property type="term" value="F:6-phosphofructokinase activity"/>
    <property type="evidence" value="ECO:0007669"/>
    <property type="project" value="UniProtKB-UniRule"/>
</dbReference>
<dbReference type="InterPro" id="IPR012003">
    <property type="entry name" value="ATP_PFK_prok-type"/>
</dbReference>
<keyword evidence="7 9" id="KW-0460">Magnesium</keyword>
<evidence type="ECO:0000256" key="7">
    <source>
        <dbReference type="ARBA" id="ARBA00022842"/>
    </source>
</evidence>
<protein>
    <recommendedName>
        <fullName evidence="9">ATP-dependent 6-phosphofructokinase</fullName>
        <shortName evidence="9">ATP-PFK</shortName>
        <shortName evidence="9">Phosphofructokinase</shortName>
        <ecNumber evidence="9">2.7.1.11</ecNumber>
    </recommendedName>
    <alternativeName>
        <fullName evidence="9">Phosphohexokinase</fullName>
    </alternativeName>
</protein>
<dbReference type="EC" id="2.7.1.11" evidence="9"/>
<dbReference type="InterPro" id="IPR035966">
    <property type="entry name" value="PKF_sf"/>
</dbReference>
<keyword evidence="6 9" id="KW-0418">Kinase</keyword>
<name>A0AAD0SAV4_9GAMM</name>
<feature type="binding site" description="in other chain" evidence="9">
    <location>
        <begin position="183"/>
        <end position="185"/>
    </location>
    <ligand>
        <name>substrate</name>
        <note>ligand shared between dimeric partners</note>
    </ligand>
</feature>
<evidence type="ECO:0000313" key="11">
    <source>
        <dbReference type="EMBL" id="AXV67571.1"/>
    </source>
</evidence>
<evidence type="ECO:0000256" key="5">
    <source>
        <dbReference type="ARBA" id="ARBA00022723"/>
    </source>
</evidence>
<dbReference type="GO" id="GO:0005945">
    <property type="term" value="C:6-phosphofructokinase complex"/>
    <property type="evidence" value="ECO:0007669"/>
    <property type="project" value="TreeGrafter"/>
</dbReference>
<dbReference type="HAMAP" id="MF_01976">
    <property type="entry name" value="Phosphofructokinase_III"/>
    <property type="match status" value="1"/>
</dbReference>
<keyword evidence="5 9" id="KW-0479">Metal-binding</keyword>
<dbReference type="Gene3D" id="3.40.50.460">
    <property type="entry name" value="Phosphofructokinase domain"/>
    <property type="match status" value="1"/>
</dbReference>
<dbReference type="SUPFAM" id="SSF53784">
    <property type="entry name" value="Phosphofructokinase"/>
    <property type="match status" value="1"/>
</dbReference>
<accession>A0AAD0SAV4</accession>
<reference evidence="11 12" key="1">
    <citation type="submission" date="2018-08" db="EMBL/GenBank/DDBJ databases">
        <title>Draft genome sequence of Pseudoalteromonas donghaensis HJ51.</title>
        <authorList>
            <person name="Oh J."/>
            <person name="Roh D."/>
        </authorList>
    </citation>
    <scope>NUCLEOTIDE SEQUENCE [LARGE SCALE GENOMIC DNA]</scope>
    <source>
        <strain evidence="11 12">HJ51</strain>
        <plasmid evidence="11 12">unnamed1</plasmid>
    </source>
</reference>
<feature type="site" description="Important for substrate specificity; cannot use PPi as phosphoryl donor" evidence="9">
    <location>
        <position position="118"/>
    </location>
</feature>
<keyword evidence="8 9" id="KW-0324">Glycolysis</keyword>
<comment type="function">
    <text evidence="9">Catalyzes the phosphorylation of D-fructose 6-phosphate to fructose 1,6-bisphosphate by ATP, the first committing step of glycolysis.</text>
</comment>
<evidence type="ECO:0000256" key="9">
    <source>
        <dbReference type="HAMAP-Rule" id="MF_01976"/>
    </source>
</evidence>
<evidence type="ECO:0000313" key="12">
    <source>
        <dbReference type="Proteomes" id="UP000264605"/>
    </source>
</evidence>
<evidence type="ECO:0000259" key="10">
    <source>
        <dbReference type="Pfam" id="PF00365"/>
    </source>
</evidence>
<evidence type="ECO:0000256" key="4">
    <source>
        <dbReference type="ARBA" id="ARBA00022679"/>
    </source>
</evidence>
<dbReference type="PRINTS" id="PR00476">
    <property type="entry name" value="PHFRCTKINASE"/>
</dbReference>
<feature type="binding site" evidence="9">
    <location>
        <begin position="76"/>
        <end position="77"/>
    </location>
    <ligand>
        <name>ATP</name>
        <dbReference type="ChEBI" id="CHEBI:30616"/>
    </ligand>
</feature>
<comment type="cofactor">
    <cofactor evidence="1 9">
        <name>Mg(2+)</name>
        <dbReference type="ChEBI" id="CHEBI:18420"/>
    </cofactor>
</comment>
<dbReference type="GO" id="GO:0005524">
    <property type="term" value="F:ATP binding"/>
    <property type="evidence" value="ECO:0007669"/>
    <property type="project" value="UniProtKB-KW"/>
</dbReference>
<evidence type="ECO:0000256" key="6">
    <source>
        <dbReference type="ARBA" id="ARBA00022777"/>
    </source>
</evidence>
<feature type="binding site" evidence="9">
    <location>
        <position position="280"/>
    </location>
    <ligand>
        <name>substrate</name>
        <note>ligand shared between dimeric partners</note>
    </ligand>
</feature>
<dbReference type="GO" id="GO:0047334">
    <property type="term" value="F:diphosphate-fructose-6-phosphate 1-phosphotransferase activity"/>
    <property type="evidence" value="ECO:0007669"/>
    <property type="project" value="InterPro"/>
</dbReference>
<feature type="binding site" description="in other chain" evidence="9">
    <location>
        <position position="236"/>
    </location>
    <ligand>
        <name>substrate</name>
        <note>ligand shared between dimeric partners</note>
    </ligand>
</feature>
<dbReference type="GO" id="GO:0046872">
    <property type="term" value="F:metal ion binding"/>
    <property type="evidence" value="ECO:0007669"/>
    <property type="project" value="UniProtKB-KW"/>
</dbReference>
<feature type="binding site" evidence="9">
    <location>
        <position position="117"/>
    </location>
    <ligand>
        <name>Mg(2+)</name>
        <dbReference type="ChEBI" id="CHEBI:18420"/>
        <note>catalytic</note>
    </ligand>
</feature>
<dbReference type="GO" id="GO:0006002">
    <property type="term" value="P:fructose 6-phosphate metabolic process"/>
    <property type="evidence" value="ECO:0007669"/>
    <property type="project" value="InterPro"/>
</dbReference>
<proteinExistence type="inferred from homology"/>
<dbReference type="GO" id="GO:0061621">
    <property type="term" value="P:canonical glycolysis"/>
    <property type="evidence" value="ECO:0007669"/>
    <property type="project" value="TreeGrafter"/>
</dbReference>
<keyword evidence="4 9" id="KW-0808">Transferase</keyword>
<feature type="binding site" description="in other chain" evidence="9">
    <location>
        <begin position="286"/>
        <end position="289"/>
    </location>
    <ligand>
        <name>substrate</name>
        <note>ligand shared between dimeric partners</note>
    </ligand>
</feature>
<evidence type="ECO:0000256" key="2">
    <source>
        <dbReference type="ARBA" id="ARBA00004679"/>
    </source>
</evidence>
<dbReference type="GO" id="GO:0016208">
    <property type="term" value="F:AMP binding"/>
    <property type="evidence" value="ECO:0007669"/>
    <property type="project" value="TreeGrafter"/>
</dbReference>
<dbReference type="PANTHER" id="PTHR13697">
    <property type="entry name" value="PHOSPHOFRUCTOKINASE"/>
    <property type="match status" value="1"/>
</dbReference>
<dbReference type="InterPro" id="IPR000023">
    <property type="entry name" value="Phosphofructokinase_dom"/>
</dbReference>
<dbReference type="InterPro" id="IPR022953">
    <property type="entry name" value="ATP_PFK"/>
</dbReference>
<dbReference type="RefSeq" id="WP_118845277.1">
    <property type="nucleotide sequence ID" value="NZ_CP032091.1"/>
</dbReference>
<organism evidence="11 12">
    <name type="scientific">Pseudoalteromonas lipolytica</name>
    <dbReference type="NCBI Taxonomy" id="570156"/>
    <lineage>
        <taxon>Bacteria</taxon>
        <taxon>Pseudomonadati</taxon>
        <taxon>Pseudomonadota</taxon>
        <taxon>Gammaproteobacteria</taxon>
        <taxon>Alteromonadales</taxon>
        <taxon>Pseudoalteromonadaceae</taxon>
        <taxon>Pseudoalteromonas</taxon>
    </lineage>
</organism>
<comment type="subcellular location">
    <subcellularLocation>
        <location evidence="9">Cytoplasm</location>
    </subcellularLocation>
</comment>
<dbReference type="PROSITE" id="PS00433">
    <property type="entry name" value="PHOSPHOFRUCTOKINASE"/>
    <property type="match status" value="1"/>
</dbReference>
<comment type="catalytic activity">
    <reaction evidence="9">
        <text>beta-D-fructose 6-phosphate + ATP = beta-D-fructose 1,6-bisphosphate + ADP + H(+)</text>
        <dbReference type="Rhea" id="RHEA:16109"/>
        <dbReference type="ChEBI" id="CHEBI:15378"/>
        <dbReference type="ChEBI" id="CHEBI:30616"/>
        <dbReference type="ChEBI" id="CHEBI:32966"/>
        <dbReference type="ChEBI" id="CHEBI:57634"/>
        <dbReference type="ChEBI" id="CHEBI:456216"/>
        <dbReference type="EC" id="2.7.1.11"/>
    </reaction>
</comment>
<feature type="active site" description="Proton acceptor" evidence="9">
    <location>
        <position position="141"/>
    </location>
</feature>
<feature type="binding site" evidence="9">
    <location>
        <position position="11"/>
    </location>
    <ligand>
        <name>ATP</name>
        <dbReference type="ChEBI" id="CHEBI:30616"/>
    </ligand>
</feature>
<feature type="binding site" evidence="9">
    <location>
        <begin position="116"/>
        <end position="119"/>
    </location>
    <ligand>
        <name>ATP</name>
        <dbReference type="ChEBI" id="CHEBI:30616"/>
    </ligand>
</feature>
<keyword evidence="9" id="KW-0547">Nucleotide-binding</keyword>
<comment type="similarity">
    <text evidence="9">Belongs to the phosphofructokinase type A (PFKA) family. Mixed-substrate PFK group III subfamily.</text>
</comment>
<dbReference type="AlphaFoldDB" id="A0AAD0SAV4"/>
<dbReference type="EMBL" id="CP032091">
    <property type="protein sequence ID" value="AXV67571.1"/>
    <property type="molecule type" value="Genomic_DNA"/>
</dbReference>
<dbReference type="InterPro" id="IPR012829">
    <property type="entry name" value="Phosphofructokinase_III"/>
</dbReference>
<evidence type="ECO:0000256" key="3">
    <source>
        <dbReference type="ARBA" id="ARBA00022490"/>
    </source>
</evidence>
<keyword evidence="3 9" id="KW-0963">Cytoplasm</keyword>
<feature type="domain" description="Phosphofructokinase" evidence="10">
    <location>
        <begin position="4"/>
        <end position="311"/>
    </location>
</feature>
<evidence type="ECO:0000256" key="8">
    <source>
        <dbReference type="ARBA" id="ARBA00023152"/>
    </source>
</evidence>
<feature type="binding site" evidence="9">
    <location>
        <position position="176"/>
    </location>
    <ligand>
        <name>substrate</name>
        <note>ligand shared between dimeric partners</note>
    </ligand>
</feature>
<dbReference type="Proteomes" id="UP000264605">
    <property type="component" value="Plasmid unnamed1"/>
</dbReference>
<comment type="subunit">
    <text evidence="9">Homodimer or homotetramer.</text>
</comment>
<keyword evidence="9" id="KW-0067">ATP-binding</keyword>
<evidence type="ECO:0000256" key="1">
    <source>
        <dbReference type="ARBA" id="ARBA00001946"/>
    </source>
</evidence>
<dbReference type="PANTHER" id="PTHR13697:SF52">
    <property type="entry name" value="ATP-DEPENDENT 6-PHOSPHOFRUCTOKINASE 3"/>
    <property type="match status" value="1"/>
</dbReference>
<dbReference type="GO" id="GO:0042802">
    <property type="term" value="F:identical protein binding"/>
    <property type="evidence" value="ECO:0007669"/>
    <property type="project" value="TreeGrafter"/>
</dbReference>
<dbReference type="GO" id="GO:0070095">
    <property type="term" value="F:fructose-6-phosphate binding"/>
    <property type="evidence" value="ECO:0007669"/>
    <property type="project" value="TreeGrafter"/>
</dbReference>
<dbReference type="Gene3D" id="3.40.50.450">
    <property type="match status" value="1"/>
</dbReference>
<dbReference type="GO" id="GO:0030388">
    <property type="term" value="P:fructose 1,6-bisphosphate metabolic process"/>
    <property type="evidence" value="ECO:0007669"/>
    <property type="project" value="TreeGrafter"/>
</dbReference>
<keyword evidence="11" id="KW-0614">Plasmid</keyword>
<dbReference type="InterPro" id="IPR015912">
    <property type="entry name" value="Phosphofructokinase_CS"/>
</dbReference>
<geneLocation type="plasmid" evidence="11 12">
    <name>unnamed1</name>
</geneLocation>
<dbReference type="PIRSF" id="PIRSF000532">
    <property type="entry name" value="ATP_PFK_prok"/>
    <property type="match status" value="1"/>
</dbReference>
<dbReference type="KEGG" id="pdj:D0907_17815"/>
<dbReference type="GO" id="GO:0048029">
    <property type="term" value="F:monosaccharide binding"/>
    <property type="evidence" value="ECO:0007669"/>
    <property type="project" value="TreeGrafter"/>
</dbReference>
<dbReference type="Pfam" id="PF00365">
    <property type="entry name" value="PFK"/>
    <property type="match status" value="1"/>
</dbReference>
<sequence>MKKLLLLTSGGDCPGLNGVIRAIVKAAAHDGNWQVYGSRRAYCGVLETPHDIIHLSDDVVAGIHVRGGTILETVNKGNPIAFPTDIEGKRVLVDRSNELINVISELGFDAVINIGGDGSHRVSQHLYERGLNIIGVPKTIDNDLFGTDYTIGFQTAVDTATEAIDRLIPTAQSHNRVIITEVMGRDAGWICLHSAIAAGAEVALLPEIPYCIDTIINKLQTRFDNGHGFANVVISEGAKPIEGEVVSHQSTEFGYENPVLGGIAEQLATRIKAQLPLDVRVTVLGHIQRGGTPNSFDRVLGAEYGVLAFELVKQGKFGLIPVHKNGEIKPISLKEATSQYRAIPLEHVLIKTARSMGICLGDT</sequence>
<dbReference type="NCBIfam" id="NF002872">
    <property type="entry name" value="PRK03202.1"/>
    <property type="match status" value="1"/>
</dbReference>